<evidence type="ECO:0000313" key="8">
    <source>
        <dbReference type="Proteomes" id="UP000828390"/>
    </source>
</evidence>
<evidence type="ECO:0000256" key="2">
    <source>
        <dbReference type="ARBA" id="ARBA00023136"/>
    </source>
</evidence>
<dbReference type="InterPro" id="IPR013783">
    <property type="entry name" value="Ig-like_fold"/>
</dbReference>
<reference evidence="7" key="1">
    <citation type="journal article" date="2019" name="bioRxiv">
        <title>The Genome of the Zebra Mussel, Dreissena polymorpha: A Resource for Invasive Species Research.</title>
        <authorList>
            <person name="McCartney M.A."/>
            <person name="Auch B."/>
            <person name="Kono T."/>
            <person name="Mallez S."/>
            <person name="Zhang Y."/>
            <person name="Obille A."/>
            <person name="Becker A."/>
            <person name="Abrahante J.E."/>
            <person name="Garbe J."/>
            <person name="Badalamenti J.P."/>
            <person name="Herman A."/>
            <person name="Mangelson H."/>
            <person name="Liachko I."/>
            <person name="Sullivan S."/>
            <person name="Sone E.D."/>
            <person name="Koren S."/>
            <person name="Silverstein K.A.T."/>
            <person name="Beckman K.B."/>
            <person name="Gohl D.M."/>
        </authorList>
    </citation>
    <scope>NUCLEOTIDE SEQUENCE</scope>
    <source>
        <strain evidence="7">Duluth1</strain>
        <tissue evidence="7">Whole animal</tissue>
    </source>
</reference>
<comment type="subcellular location">
    <subcellularLocation>
        <location evidence="1">Membrane</location>
        <topology evidence="1">Single-pass type I membrane protein</topology>
    </subcellularLocation>
</comment>
<name>A0A9D4IP07_DREPO</name>
<dbReference type="InterPro" id="IPR003599">
    <property type="entry name" value="Ig_sub"/>
</dbReference>
<evidence type="ECO:0000256" key="4">
    <source>
        <dbReference type="ARBA" id="ARBA00023180"/>
    </source>
</evidence>
<keyword evidence="8" id="KW-1185">Reference proteome</keyword>
<keyword evidence="3" id="KW-1015">Disulfide bond</keyword>
<dbReference type="GO" id="GO:0050839">
    <property type="term" value="F:cell adhesion molecule binding"/>
    <property type="evidence" value="ECO:0007669"/>
    <property type="project" value="TreeGrafter"/>
</dbReference>
<dbReference type="InterPro" id="IPR036179">
    <property type="entry name" value="Ig-like_dom_sf"/>
</dbReference>
<dbReference type="SUPFAM" id="SSF48726">
    <property type="entry name" value="Immunoglobulin"/>
    <property type="match status" value="2"/>
</dbReference>
<reference evidence="7" key="2">
    <citation type="submission" date="2020-11" db="EMBL/GenBank/DDBJ databases">
        <authorList>
            <person name="McCartney M.A."/>
            <person name="Auch B."/>
            <person name="Kono T."/>
            <person name="Mallez S."/>
            <person name="Becker A."/>
            <person name="Gohl D.M."/>
            <person name="Silverstein K.A.T."/>
            <person name="Koren S."/>
            <person name="Bechman K.B."/>
            <person name="Herman A."/>
            <person name="Abrahante J.E."/>
            <person name="Garbe J."/>
        </authorList>
    </citation>
    <scope>NUCLEOTIDE SEQUENCE</scope>
    <source>
        <strain evidence="7">Duluth1</strain>
        <tissue evidence="7">Whole animal</tissue>
    </source>
</reference>
<keyword evidence="4" id="KW-0325">Glycoprotein</keyword>
<dbReference type="EMBL" id="JAIWYP010000008">
    <property type="protein sequence ID" value="KAH3779824.1"/>
    <property type="molecule type" value="Genomic_DNA"/>
</dbReference>
<evidence type="ECO:0000259" key="6">
    <source>
        <dbReference type="PROSITE" id="PS50835"/>
    </source>
</evidence>
<dbReference type="Gene3D" id="2.60.40.10">
    <property type="entry name" value="Immunoglobulins"/>
    <property type="match status" value="2"/>
</dbReference>
<dbReference type="Pfam" id="PF00047">
    <property type="entry name" value="ig"/>
    <property type="match status" value="1"/>
</dbReference>
<dbReference type="SMART" id="SM00408">
    <property type="entry name" value="IGc2"/>
    <property type="match status" value="2"/>
</dbReference>
<dbReference type="GO" id="GO:0005886">
    <property type="term" value="C:plasma membrane"/>
    <property type="evidence" value="ECO:0007669"/>
    <property type="project" value="TreeGrafter"/>
</dbReference>
<dbReference type="AlphaFoldDB" id="A0A9D4IP07"/>
<comment type="caution">
    <text evidence="7">The sequence shown here is derived from an EMBL/GenBank/DDBJ whole genome shotgun (WGS) entry which is preliminary data.</text>
</comment>
<dbReference type="Proteomes" id="UP000828390">
    <property type="component" value="Unassembled WGS sequence"/>
</dbReference>
<evidence type="ECO:0000313" key="7">
    <source>
        <dbReference type="EMBL" id="KAH3779824.1"/>
    </source>
</evidence>
<proteinExistence type="predicted"/>
<dbReference type="InterPro" id="IPR007110">
    <property type="entry name" value="Ig-like_dom"/>
</dbReference>
<dbReference type="GO" id="GO:0005911">
    <property type="term" value="C:cell-cell junction"/>
    <property type="evidence" value="ECO:0007669"/>
    <property type="project" value="TreeGrafter"/>
</dbReference>
<dbReference type="PANTHER" id="PTHR11640">
    <property type="entry name" value="NEPHRIN"/>
    <property type="match status" value="1"/>
</dbReference>
<evidence type="ECO:0000256" key="5">
    <source>
        <dbReference type="ARBA" id="ARBA00023319"/>
    </source>
</evidence>
<keyword evidence="5" id="KW-0393">Immunoglobulin domain</keyword>
<feature type="domain" description="Ig-like" evidence="6">
    <location>
        <begin position="1"/>
        <end position="55"/>
    </location>
</feature>
<dbReference type="SMART" id="SM00409">
    <property type="entry name" value="IG"/>
    <property type="match status" value="2"/>
</dbReference>
<gene>
    <name evidence="7" type="ORF">DPMN_157631</name>
</gene>
<evidence type="ECO:0000256" key="1">
    <source>
        <dbReference type="ARBA" id="ARBA00004479"/>
    </source>
</evidence>
<keyword evidence="2" id="KW-0472">Membrane</keyword>
<sequence length="338" mass="38400">MTCASKSNPAPLRYEWKLRWGEEQNGTQLTIKTLRESSNNVYTFEVINEMNATFSDEIVKGNLTTSFTFEILSPSAAQFIENYTVLLNTTLSVVCPYIPGNPPETRFMWFRGNTSLIRSEQTLLLTSLKTADEGSYTCKISNILDPTGRDIEEAFDETTFYVDVKYPSTIKRFYIDGLFSTNTISITEGQNVTFYCEADSDPVAVLQIVNKTRGSEHLLREIHDNTISAEVSNARCEYDMGVYQCKGNNSYNAVKQVMEFEIMILCSPRPSPFTPPIKTSFRKINTSVILSFTIVAYPPPNGKTAYSWRKLVEQYWEPLNNTSRHQISISDDRLQSSL</sequence>
<dbReference type="PANTHER" id="PTHR11640:SF31">
    <property type="entry name" value="IRREGULAR CHIASM C-ROUGHEST PROTEIN-RELATED"/>
    <property type="match status" value="1"/>
</dbReference>
<dbReference type="PROSITE" id="PS50835">
    <property type="entry name" value="IG_LIKE"/>
    <property type="match status" value="2"/>
</dbReference>
<accession>A0A9D4IP07</accession>
<protein>
    <recommendedName>
        <fullName evidence="6">Ig-like domain-containing protein</fullName>
    </recommendedName>
</protein>
<evidence type="ECO:0000256" key="3">
    <source>
        <dbReference type="ARBA" id="ARBA00023157"/>
    </source>
</evidence>
<dbReference type="InterPro" id="IPR013151">
    <property type="entry name" value="Immunoglobulin_dom"/>
</dbReference>
<dbReference type="GO" id="GO:0098609">
    <property type="term" value="P:cell-cell adhesion"/>
    <property type="evidence" value="ECO:0007669"/>
    <property type="project" value="TreeGrafter"/>
</dbReference>
<feature type="domain" description="Ig-like" evidence="6">
    <location>
        <begin position="74"/>
        <end position="156"/>
    </location>
</feature>
<dbReference type="InterPro" id="IPR051275">
    <property type="entry name" value="Cell_adhesion_signaling"/>
</dbReference>
<dbReference type="InterPro" id="IPR003598">
    <property type="entry name" value="Ig_sub2"/>
</dbReference>
<organism evidence="7 8">
    <name type="scientific">Dreissena polymorpha</name>
    <name type="common">Zebra mussel</name>
    <name type="synonym">Mytilus polymorpha</name>
    <dbReference type="NCBI Taxonomy" id="45954"/>
    <lineage>
        <taxon>Eukaryota</taxon>
        <taxon>Metazoa</taxon>
        <taxon>Spiralia</taxon>
        <taxon>Lophotrochozoa</taxon>
        <taxon>Mollusca</taxon>
        <taxon>Bivalvia</taxon>
        <taxon>Autobranchia</taxon>
        <taxon>Heteroconchia</taxon>
        <taxon>Euheterodonta</taxon>
        <taxon>Imparidentia</taxon>
        <taxon>Neoheterodontei</taxon>
        <taxon>Myida</taxon>
        <taxon>Dreissenoidea</taxon>
        <taxon>Dreissenidae</taxon>
        <taxon>Dreissena</taxon>
    </lineage>
</organism>